<organism evidence="2">
    <name type="scientific">metagenome</name>
    <dbReference type="NCBI Taxonomy" id="256318"/>
    <lineage>
        <taxon>unclassified sequences</taxon>
        <taxon>metagenomes</taxon>
    </lineage>
</organism>
<reference evidence="2" key="1">
    <citation type="submission" date="2018-07" db="EMBL/GenBank/DDBJ databases">
        <authorList>
            <person name="Quirk P.G."/>
            <person name="Krulwich T.A."/>
        </authorList>
    </citation>
    <scope>NUCLEOTIDE SEQUENCE</scope>
</reference>
<protein>
    <submittedName>
        <fullName evidence="2">MBL fold metallo-hydrolase</fullName>
    </submittedName>
</protein>
<dbReference type="AlphaFoldDB" id="A0A380TFN6"/>
<keyword evidence="2" id="KW-0378">Hydrolase</keyword>
<sequence>MAARARRITAEVFQGGGGSLSADADAAVYLVAFAGEAALIDSGTGRATGKILRNTAAAGIEPQQITCLLLTHCHFDHTGGAKMLRDTLAIPVVCHALDAPYVEAGDNVVTAADWYAARLDPCPVDRKLTGASEAITLGGRTITAIHIPGHSPGSVAYVTTSEGLSVVFAQDVHGPLHRSLLSNADDYQASLKRLIALEADILCEGHYGVITGKRAVEAFIRQFLDA</sequence>
<dbReference type="InterPro" id="IPR036866">
    <property type="entry name" value="RibonucZ/Hydroxyglut_hydro"/>
</dbReference>
<dbReference type="InterPro" id="IPR001279">
    <property type="entry name" value="Metallo-B-lactamas"/>
</dbReference>
<evidence type="ECO:0000313" key="2">
    <source>
        <dbReference type="EMBL" id="SUS07086.1"/>
    </source>
</evidence>
<proteinExistence type="predicted"/>
<feature type="domain" description="Metallo-beta-lactamase" evidence="1">
    <location>
        <begin position="25"/>
        <end position="206"/>
    </location>
</feature>
<name>A0A380TFN6_9ZZZZ</name>
<accession>A0A380TFN6</accession>
<evidence type="ECO:0000259" key="1">
    <source>
        <dbReference type="SMART" id="SM00849"/>
    </source>
</evidence>
<dbReference type="Gene3D" id="3.60.15.10">
    <property type="entry name" value="Ribonuclease Z/Hydroxyacylglutathione hydrolase-like"/>
    <property type="match status" value="1"/>
</dbReference>
<dbReference type="PANTHER" id="PTHR42951:SF4">
    <property type="entry name" value="ACYL-COENZYME A THIOESTERASE MBLAC2"/>
    <property type="match status" value="1"/>
</dbReference>
<dbReference type="SUPFAM" id="SSF56281">
    <property type="entry name" value="Metallo-hydrolase/oxidoreductase"/>
    <property type="match status" value="1"/>
</dbReference>
<dbReference type="InterPro" id="IPR050855">
    <property type="entry name" value="NDM-1-like"/>
</dbReference>
<dbReference type="SMART" id="SM00849">
    <property type="entry name" value="Lactamase_B"/>
    <property type="match status" value="1"/>
</dbReference>
<dbReference type="EMBL" id="UIDG01000307">
    <property type="protein sequence ID" value="SUS07086.1"/>
    <property type="molecule type" value="Genomic_DNA"/>
</dbReference>
<gene>
    <name evidence="2" type="ORF">DF3PB_3750003</name>
</gene>
<dbReference type="PANTHER" id="PTHR42951">
    <property type="entry name" value="METALLO-BETA-LACTAMASE DOMAIN-CONTAINING"/>
    <property type="match status" value="1"/>
</dbReference>
<dbReference type="Pfam" id="PF00753">
    <property type="entry name" value="Lactamase_B"/>
    <property type="match status" value="1"/>
</dbReference>
<dbReference type="GO" id="GO:0016787">
    <property type="term" value="F:hydrolase activity"/>
    <property type="evidence" value="ECO:0007669"/>
    <property type="project" value="UniProtKB-KW"/>
</dbReference>